<feature type="transmembrane region" description="Helical" evidence="8">
    <location>
        <begin position="133"/>
        <end position="152"/>
    </location>
</feature>
<keyword evidence="3" id="KW-1003">Cell membrane</keyword>
<evidence type="ECO:0000256" key="2">
    <source>
        <dbReference type="ARBA" id="ARBA00022448"/>
    </source>
</evidence>
<evidence type="ECO:0000256" key="5">
    <source>
        <dbReference type="ARBA" id="ARBA00022692"/>
    </source>
</evidence>
<dbReference type="PANTHER" id="PTHR43357:SF4">
    <property type="entry name" value="INNER MEMBRANE ABC TRANSPORTER PERMEASE PROTEIN YDCV"/>
    <property type="match status" value="1"/>
</dbReference>
<evidence type="ECO:0000256" key="8">
    <source>
        <dbReference type="RuleBase" id="RU363032"/>
    </source>
</evidence>
<comment type="similarity">
    <text evidence="8">Belongs to the binding-protein-dependent transport system permease family.</text>
</comment>
<evidence type="ECO:0000256" key="1">
    <source>
        <dbReference type="ARBA" id="ARBA00004429"/>
    </source>
</evidence>
<feature type="transmembrane region" description="Helical" evidence="8">
    <location>
        <begin position="57"/>
        <end position="80"/>
    </location>
</feature>
<dbReference type="Gene3D" id="1.10.3720.10">
    <property type="entry name" value="MetI-like"/>
    <property type="match status" value="2"/>
</dbReference>
<feature type="transmembrane region" description="Helical" evidence="8">
    <location>
        <begin position="232"/>
        <end position="252"/>
    </location>
</feature>
<evidence type="ECO:0000256" key="7">
    <source>
        <dbReference type="ARBA" id="ARBA00023136"/>
    </source>
</evidence>
<organism evidence="10 11">
    <name type="scientific">Nocardioides conyzicola</name>
    <dbReference type="NCBI Taxonomy" id="1651781"/>
    <lineage>
        <taxon>Bacteria</taxon>
        <taxon>Bacillati</taxon>
        <taxon>Actinomycetota</taxon>
        <taxon>Actinomycetes</taxon>
        <taxon>Propionibacteriales</taxon>
        <taxon>Nocardioidaceae</taxon>
        <taxon>Nocardioides</taxon>
    </lineage>
</organism>
<feature type="transmembrane region" description="Helical" evidence="8">
    <location>
        <begin position="467"/>
        <end position="489"/>
    </location>
</feature>
<dbReference type="PROSITE" id="PS50928">
    <property type="entry name" value="ABC_TM1"/>
    <property type="match status" value="2"/>
</dbReference>
<dbReference type="InterPro" id="IPR000515">
    <property type="entry name" value="MetI-like"/>
</dbReference>
<feature type="transmembrane region" description="Helical" evidence="8">
    <location>
        <begin position="345"/>
        <end position="362"/>
    </location>
</feature>
<feature type="transmembrane region" description="Helical" evidence="8">
    <location>
        <begin position="282"/>
        <end position="304"/>
    </location>
</feature>
<evidence type="ECO:0000256" key="3">
    <source>
        <dbReference type="ARBA" id="ARBA00022475"/>
    </source>
</evidence>
<dbReference type="SUPFAM" id="SSF161098">
    <property type="entry name" value="MetI-like"/>
    <property type="match status" value="2"/>
</dbReference>
<evidence type="ECO:0000259" key="9">
    <source>
        <dbReference type="PROSITE" id="PS50928"/>
    </source>
</evidence>
<dbReference type="EMBL" id="BAABKM010000002">
    <property type="protein sequence ID" value="GAA4701523.1"/>
    <property type="molecule type" value="Genomic_DNA"/>
</dbReference>
<evidence type="ECO:0000313" key="10">
    <source>
        <dbReference type="EMBL" id="GAA4701523.1"/>
    </source>
</evidence>
<dbReference type="CDD" id="cd06261">
    <property type="entry name" value="TM_PBP2"/>
    <property type="match status" value="2"/>
</dbReference>
<feature type="transmembrane region" description="Helical" evidence="8">
    <location>
        <begin position="92"/>
        <end position="113"/>
    </location>
</feature>
<evidence type="ECO:0000256" key="6">
    <source>
        <dbReference type="ARBA" id="ARBA00022989"/>
    </source>
</evidence>
<feature type="domain" description="ABC transmembrane type-1" evidence="9">
    <location>
        <begin position="58"/>
        <end position="253"/>
    </location>
</feature>
<feature type="transmembrane region" description="Helical" evidence="8">
    <location>
        <begin position="509"/>
        <end position="533"/>
    </location>
</feature>
<keyword evidence="6 8" id="KW-1133">Transmembrane helix</keyword>
<keyword evidence="4" id="KW-0997">Cell inner membrane</keyword>
<feature type="transmembrane region" description="Helical" evidence="8">
    <location>
        <begin position="188"/>
        <end position="212"/>
    </location>
</feature>
<evidence type="ECO:0000313" key="11">
    <source>
        <dbReference type="Proteomes" id="UP001499974"/>
    </source>
</evidence>
<dbReference type="InterPro" id="IPR035906">
    <property type="entry name" value="MetI-like_sf"/>
</dbReference>
<keyword evidence="5 8" id="KW-0812">Transmembrane</keyword>
<dbReference type="PANTHER" id="PTHR43357">
    <property type="entry name" value="INNER MEMBRANE ABC TRANSPORTER PERMEASE PROTEIN YDCV"/>
    <property type="match status" value="1"/>
</dbReference>
<reference evidence="11" key="1">
    <citation type="journal article" date="2019" name="Int. J. Syst. Evol. Microbiol.">
        <title>The Global Catalogue of Microorganisms (GCM) 10K type strain sequencing project: providing services to taxonomists for standard genome sequencing and annotation.</title>
        <authorList>
            <consortium name="The Broad Institute Genomics Platform"/>
            <consortium name="The Broad Institute Genome Sequencing Center for Infectious Disease"/>
            <person name="Wu L."/>
            <person name="Ma J."/>
        </authorList>
    </citation>
    <scope>NUCLEOTIDE SEQUENCE [LARGE SCALE GENOMIC DNA]</scope>
    <source>
        <strain evidence="11">JCM 18531</strain>
    </source>
</reference>
<sequence length="544" mass="56655">MRRILTLVGLAAVPLAVLGVFFVLPVSGMLSEGFWVDGHFDPGAVAEVLTRPRTLRVIWFTVWSASAGTAVAVLLGVPAAHLLHRRRFPGRGVLRAVLLVPFVLPTVVVGVAFRELIGEAGPLGFLGLDGSAAAIVAGLAFFNVAVVIRAVGAAWESLDPRPAEAAAALGAGPAYVFRTVTLPALRPAIVSAASVVFLFCATAFGVVLTLGGLRYSSVETEIYLLTTNLLDLQAAAALSVVQLVAITALLFVTSRLRAVADPSLARTTARPPRVSRRDWPSLLVTALVGVLVGLPIAALVVGSLQVGDGWGTGNYRALTTVGSRDALLVPVTDALVTSLRTAVDATWMSLSLGLAVAVIVTRRSHTRAERRTRGLVDGLFMLPLGVSAVTLGFGFLITLDRPPLDLRDSVLLVPIAQALVALPLVVRTLAPALAGVDDRQRQAAASLGAGPLRAFATVDLPVLWKPLVAAAGFAFAVSLGEFGATSFLARDEHPTMPIVIFHLIGHPGAMNYGMALAASVVLAATTAAVMLAVERLRVPSLGAF</sequence>
<name>A0ABP8X5Z6_9ACTN</name>
<comment type="caution">
    <text evidence="10">The sequence shown here is derived from an EMBL/GenBank/DDBJ whole genome shotgun (WGS) entry which is preliminary data.</text>
</comment>
<dbReference type="RefSeq" id="WP_345520935.1">
    <property type="nucleotide sequence ID" value="NZ_BAABKM010000002.1"/>
</dbReference>
<evidence type="ECO:0000256" key="4">
    <source>
        <dbReference type="ARBA" id="ARBA00022519"/>
    </source>
</evidence>
<keyword evidence="7 8" id="KW-0472">Membrane</keyword>
<keyword evidence="11" id="KW-1185">Reference proteome</keyword>
<gene>
    <name evidence="10" type="ORF">GCM10023349_18260</name>
</gene>
<proteinExistence type="inferred from homology"/>
<dbReference type="Pfam" id="PF00528">
    <property type="entry name" value="BPD_transp_1"/>
    <property type="match status" value="2"/>
</dbReference>
<keyword evidence="2 8" id="KW-0813">Transport</keyword>
<feature type="transmembrane region" description="Helical" evidence="8">
    <location>
        <begin position="409"/>
        <end position="430"/>
    </location>
</feature>
<feature type="domain" description="ABC transmembrane type-1" evidence="9">
    <location>
        <begin position="335"/>
        <end position="533"/>
    </location>
</feature>
<feature type="transmembrane region" description="Helical" evidence="8">
    <location>
        <begin position="374"/>
        <end position="397"/>
    </location>
</feature>
<accession>A0ABP8X5Z6</accession>
<protein>
    <submittedName>
        <fullName evidence="10">Iron ABC transporter permease</fullName>
    </submittedName>
</protein>
<comment type="subcellular location">
    <subcellularLocation>
        <location evidence="1">Cell inner membrane</location>
        <topology evidence="1">Multi-pass membrane protein</topology>
    </subcellularLocation>
    <subcellularLocation>
        <location evidence="8">Cell membrane</location>
        <topology evidence="8">Multi-pass membrane protein</topology>
    </subcellularLocation>
</comment>
<dbReference type="Proteomes" id="UP001499974">
    <property type="component" value="Unassembled WGS sequence"/>
</dbReference>